<proteinExistence type="predicted"/>
<evidence type="ECO:0000313" key="2">
    <source>
        <dbReference type="EMBL" id="BCK74580.1"/>
    </source>
</evidence>
<sequence>MQHGSLSGRQRSQKQRDLQQQNHTPLSDFCLSHPTHQCLPHAKTGNGLSENLSGAVGQIKPK</sequence>
<keyword evidence="3" id="KW-1185">Reference proteome</keyword>
<name>A0AB33I6X0_ACEAC</name>
<evidence type="ECO:0000313" key="3">
    <source>
        <dbReference type="Proteomes" id="UP000516424"/>
    </source>
</evidence>
<protein>
    <recommendedName>
        <fullName evidence="4">Transposase</fullName>
    </recommendedName>
</protein>
<reference evidence="2 3" key="1">
    <citation type="journal article" date="2011" name="Microbiology">
        <title>Transcriptome response to different carbon sources in Acetobacter aceti.</title>
        <authorList>
            <person name="Sakurai K."/>
            <person name="Arai H."/>
            <person name="Ishii M."/>
            <person name="Igarashi Y."/>
        </authorList>
    </citation>
    <scope>NUCLEOTIDE SEQUENCE [LARGE SCALE GENOMIC DNA]</scope>
    <source>
        <strain evidence="2 3">NBRC 14818</strain>
    </source>
</reference>
<feature type="region of interest" description="Disordered" evidence="1">
    <location>
        <begin position="1"/>
        <end position="62"/>
    </location>
</feature>
<accession>A0AB33I6X0</accession>
<dbReference type="Proteomes" id="UP000516424">
    <property type="component" value="Chromosome"/>
</dbReference>
<evidence type="ECO:0000256" key="1">
    <source>
        <dbReference type="SAM" id="MobiDB-lite"/>
    </source>
</evidence>
<organism evidence="2 3">
    <name type="scientific">Acetobacter aceti NBRC 14818</name>
    <dbReference type="NCBI Taxonomy" id="887700"/>
    <lineage>
        <taxon>Bacteria</taxon>
        <taxon>Pseudomonadati</taxon>
        <taxon>Pseudomonadota</taxon>
        <taxon>Alphaproteobacteria</taxon>
        <taxon>Acetobacterales</taxon>
        <taxon>Acetobacteraceae</taxon>
        <taxon>Acetobacter</taxon>
        <taxon>Acetobacter subgen. Acetobacter</taxon>
    </lineage>
</organism>
<dbReference type="AlphaFoldDB" id="A0AB33I6X0"/>
<gene>
    <name evidence="2" type="ORF">EMQ_0186</name>
</gene>
<dbReference type="EMBL" id="AP023410">
    <property type="protein sequence ID" value="BCK74580.1"/>
    <property type="molecule type" value="Genomic_DNA"/>
</dbReference>
<evidence type="ECO:0008006" key="4">
    <source>
        <dbReference type="Google" id="ProtNLM"/>
    </source>
</evidence>